<dbReference type="NCBIfam" id="TIGR01451">
    <property type="entry name" value="B_ant_repeat"/>
    <property type="match status" value="1"/>
</dbReference>
<dbReference type="Proteomes" id="UP000000268">
    <property type="component" value="Chromosome"/>
</dbReference>
<gene>
    <name evidence="1" type="ordered locus">AM1_4243</name>
</gene>
<evidence type="ECO:0000313" key="1">
    <source>
        <dbReference type="EMBL" id="ABW29223.1"/>
    </source>
</evidence>
<dbReference type="KEGG" id="amr:AM1_4243"/>
<accession>B0CCR1</accession>
<keyword evidence="2" id="KW-1185">Reference proteome</keyword>
<reference evidence="1 2" key="1">
    <citation type="journal article" date="2008" name="Proc. Natl. Acad. Sci. U.S.A.">
        <title>Niche adaptation and genome expansion in the chlorophyll d-producing cyanobacterium Acaryochloris marina.</title>
        <authorList>
            <person name="Swingley W.D."/>
            <person name="Chen M."/>
            <person name="Cheung P.C."/>
            <person name="Conrad A.L."/>
            <person name="Dejesa L.C."/>
            <person name="Hao J."/>
            <person name="Honchak B.M."/>
            <person name="Karbach L.E."/>
            <person name="Kurdoglu A."/>
            <person name="Lahiri S."/>
            <person name="Mastrian S.D."/>
            <person name="Miyashita H."/>
            <person name="Page L."/>
            <person name="Ramakrishna P."/>
            <person name="Satoh S."/>
            <person name="Sattley W.M."/>
            <person name="Shimada Y."/>
            <person name="Taylor H.L."/>
            <person name="Tomo T."/>
            <person name="Tsuchiya T."/>
            <person name="Wang Z.T."/>
            <person name="Raymond J."/>
            <person name="Mimuro M."/>
            <person name="Blankenship R.E."/>
            <person name="Touchman J.W."/>
        </authorList>
    </citation>
    <scope>NUCLEOTIDE SEQUENCE [LARGE SCALE GENOMIC DNA]</scope>
    <source>
        <strain evidence="2">MBIC 11017</strain>
    </source>
</reference>
<proteinExistence type="predicted"/>
<dbReference type="RefSeq" id="WP_012164554.1">
    <property type="nucleotide sequence ID" value="NC_009925.1"/>
</dbReference>
<sequence>MNKRRQQFHYAVGLGLALLTWVTATPIATGTTLPVTNGLKFQTSGPLRCANIGDWYTTNGSSGGGACNGAATTSTDRIHRFVVDITPEMITAMGGSVTVSVEDAESNGALDEVSGAGDPTRFQLRTADGNTVLQSQTVNSGSPNNTTVNFTITTAGTYQITSETGAGPIFGDNTTALNNDDNSFRINIPDVPGLPPASQGLVGQYQGTVQHNQRGTLTIPFYFLVGPGTGSLFLRNFDIDNRGTLTYTRPNGSTIAGTNSGNGRWNNGGNLNTGGDTIPGLTLSDAGLWGLRVNNLSSNNQMIVEANTGTGDRLVLYNEPPTRAGDVAITPDTTLSTTIGVAVDHPFIVTNEFLTTDIINLNPVSTNANYTVQLLDASGNALADTDGDGQLDTGILNPNQTQSFILRVTPLAGANASDVTEIQATSFMDQQVDPTNNKTLSIAKTTTLPPPKLVLVKRITAINGNRTINPNDNTVLNQFVDDVTTNDNEAGWPSNYLTGAFSAGLVRPGDEIEYTIYFLNAGGRPAFDVTICDRLQPFQTFQPVSFPSNGDAEFQLGTSAVIPLTAANDSSDRALYATPNTAIPSECNLAGPNGNGTFVLNLTGNTGTGLPNLPSLPHSTGVGAPNDSYGLFRFRTTVDE</sequence>
<organism evidence="1 2">
    <name type="scientific">Acaryochloris marina (strain MBIC 11017)</name>
    <dbReference type="NCBI Taxonomy" id="329726"/>
    <lineage>
        <taxon>Bacteria</taxon>
        <taxon>Bacillati</taxon>
        <taxon>Cyanobacteriota</taxon>
        <taxon>Cyanophyceae</taxon>
        <taxon>Acaryochloridales</taxon>
        <taxon>Acaryochloridaceae</taxon>
        <taxon>Acaryochloris</taxon>
    </lineage>
</organism>
<dbReference type="OrthoDB" id="6074739at2"/>
<protein>
    <recommendedName>
        <fullName evidence="3">DUF11 domain-containing protein</fullName>
    </recommendedName>
</protein>
<dbReference type="EMBL" id="CP000828">
    <property type="protein sequence ID" value="ABW29223.1"/>
    <property type="molecule type" value="Genomic_DNA"/>
</dbReference>
<dbReference type="InterPro" id="IPR047589">
    <property type="entry name" value="DUF11_rpt"/>
</dbReference>
<dbReference type="STRING" id="329726.AM1_4243"/>
<name>B0CCR1_ACAM1</name>
<dbReference type="AlphaFoldDB" id="B0CCR1"/>
<dbReference type="eggNOG" id="COG2304">
    <property type="taxonomic scope" value="Bacteria"/>
</dbReference>
<evidence type="ECO:0008006" key="3">
    <source>
        <dbReference type="Google" id="ProtNLM"/>
    </source>
</evidence>
<dbReference type="HOGENOM" id="CLU_410961_0_0_3"/>
<evidence type="ECO:0000313" key="2">
    <source>
        <dbReference type="Proteomes" id="UP000000268"/>
    </source>
</evidence>